<keyword evidence="3" id="KW-1185">Reference proteome</keyword>
<feature type="region of interest" description="Disordered" evidence="1">
    <location>
        <begin position="39"/>
        <end position="88"/>
    </location>
</feature>
<evidence type="ECO:0000313" key="3">
    <source>
        <dbReference type="Proteomes" id="UP001148018"/>
    </source>
</evidence>
<dbReference type="EMBL" id="JANIIK010000117">
    <property type="protein sequence ID" value="KAJ3586692.1"/>
    <property type="molecule type" value="Genomic_DNA"/>
</dbReference>
<dbReference type="OrthoDB" id="109171at2759"/>
<comment type="caution">
    <text evidence="2">The sequence shown here is derived from an EMBL/GenBank/DDBJ whole genome shotgun (WGS) entry which is preliminary data.</text>
</comment>
<evidence type="ECO:0000256" key="1">
    <source>
        <dbReference type="SAM" id="MobiDB-lite"/>
    </source>
</evidence>
<protein>
    <submittedName>
        <fullName evidence="2">Uncharacterized protein</fullName>
    </submittedName>
</protein>
<reference evidence="2" key="1">
    <citation type="submission" date="2022-07" db="EMBL/GenBank/DDBJ databases">
        <title>Chromosome-level genome of Muraenolepis orangiensis.</title>
        <authorList>
            <person name="Kim J."/>
        </authorList>
    </citation>
    <scope>NUCLEOTIDE SEQUENCE</scope>
    <source>
        <strain evidence="2">KU_S4_2022</strain>
        <tissue evidence="2">Muscle</tissue>
    </source>
</reference>
<dbReference type="Proteomes" id="UP001148018">
    <property type="component" value="Unassembled WGS sequence"/>
</dbReference>
<organism evidence="2 3">
    <name type="scientific">Muraenolepis orangiensis</name>
    <name type="common">Patagonian moray cod</name>
    <dbReference type="NCBI Taxonomy" id="630683"/>
    <lineage>
        <taxon>Eukaryota</taxon>
        <taxon>Metazoa</taxon>
        <taxon>Chordata</taxon>
        <taxon>Craniata</taxon>
        <taxon>Vertebrata</taxon>
        <taxon>Euteleostomi</taxon>
        <taxon>Actinopterygii</taxon>
        <taxon>Neopterygii</taxon>
        <taxon>Teleostei</taxon>
        <taxon>Neoteleostei</taxon>
        <taxon>Acanthomorphata</taxon>
        <taxon>Zeiogadaria</taxon>
        <taxon>Gadariae</taxon>
        <taxon>Gadiformes</taxon>
        <taxon>Muraenolepidoidei</taxon>
        <taxon>Muraenolepididae</taxon>
        <taxon>Muraenolepis</taxon>
    </lineage>
</organism>
<sequence>MAGRLLVKVELAKLHLPKHKLVHDVSTRWNGSLHMLERFGEKPPTVGDAVLSGRRGEDGPPSSPPWDGGWDGGGTEERMQGSHWAPSP</sequence>
<gene>
    <name evidence="2" type="ORF">NHX12_013088</name>
</gene>
<accession>A0A9Q0I4L6</accession>
<name>A0A9Q0I4L6_9TELE</name>
<evidence type="ECO:0000313" key="2">
    <source>
        <dbReference type="EMBL" id="KAJ3586692.1"/>
    </source>
</evidence>
<proteinExistence type="predicted"/>
<dbReference type="AlphaFoldDB" id="A0A9Q0I4L6"/>